<proteinExistence type="predicted"/>
<dbReference type="AlphaFoldDB" id="A0A1V8SUX3"/>
<reference evidence="3" key="1">
    <citation type="submission" date="2017-03" db="EMBL/GenBank/DDBJ databases">
        <title>Genomes of endolithic fungi from Antarctica.</title>
        <authorList>
            <person name="Coleine C."/>
            <person name="Masonjones S."/>
            <person name="Stajich J.E."/>
        </authorList>
    </citation>
    <scope>NUCLEOTIDE SEQUENCE [LARGE SCALE GENOMIC DNA]</scope>
    <source>
        <strain evidence="3">CCFEE 5527</strain>
    </source>
</reference>
<keyword evidence="3" id="KW-1185">Reference proteome</keyword>
<sequence>MSPSSTPAAVTAVVQSSTSRGIIFGVVQVHLPLEIRLVIFELVVPRGAVIPVTQRGFRIPSVLLLDRRSRAETRAIFYQLNTFTITVHEFDSTVLVRATRWVHAVNAGIPAIQMPRIHVQTVYELDLDNLLTWVRQYHAELTLWAPSNLLIMPLSTRNSFQQAIDLLFRSAAAQRGSTWAATLSRLRQFGAFDRLDLLDTLYHPRESSLVPLLLPSDAWGVTGPANANEESEEAPYDESSESTNCHDSTTDHDDDEGSA</sequence>
<comment type="caution">
    <text evidence="2">The sequence shown here is derived from an EMBL/GenBank/DDBJ whole genome shotgun (WGS) entry which is preliminary data.</text>
</comment>
<name>A0A1V8SUX3_9PEZI</name>
<accession>A0A1V8SUX3</accession>
<dbReference type="InParanoid" id="A0A1V8SUX3"/>
<feature type="region of interest" description="Disordered" evidence="1">
    <location>
        <begin position="221"/>
        <end position="259"/>
    </location>
</feature>
<dbReference type="EMBL" id="NAJO01000026">
    <property type="protein sequence ID" value="OQO02963.1"/>
    <property type="molecule type" value="Genomic_DNA"/>
</dbReference>
<feature type="compositionally biased region" description="Acidic residues" evidence="1">
    <location>
        <begin position="229"/>
        <end position="240"/>
    </location>
</feature>
<protein>
    <submittedName>
        <fullName evidence="2">Uncharacterized protein</fullName>
    </submittedName>
</protein>
<evidence type="ECO:0000313" key="3">
    <source>
        <dbReference type="Proteomes" id="UP000192596"/>
    </source>
</evidence>
<organism evidence="2 3">
    <name type="scientific">Cryoendolithus antarcticus</name>
    <dbReference type="NCBI Taxonomy" id="1507870"/>
    <lineage>
        <taxon>Eukaryota</taxon>
        <taxon>Fungi</taxon>
        <taxon>Dikarya</taxon>
        <taxon>Ascomycota</taxon>
        <taxon>Pezizomycotina</taxon>
        <taxon>Dothideomycetes</taxon>
        <taxon>Dothideomycetidae</taxon>
        <taxon>Cladosporiales</taxon>
        <taxon>Cladosporiaceae</taxon>
        <taxon>Cryoendolithus</taxon>
    </lineage>
</organism>
<evidence type="ECO:0000313" key="2">
    <source>
        <dbReference type="EMBL" id="OQO02963.1"/>
    </source>
</evidence>
<evidence type="ECO:0000256" key="1">
    <source>
        <dbReference type="SAM" id="MobiDB-lite"/>
    </source>
</evidence>
<gene>
    <name evidence="2" type="ORF">B0A48_11246</name>
</gene>
<dbReference type="Proteomes" id="UP000192596">
    <property type="component" value="Unassembled WGS sequence"/>
</dbReference>